<protein>
    <submittedName>
        <fullName evidence="1">Uncharacterized protein</fullName>
    </submittedName>
</protein>
<organism evidence="1 2">
    <name type="scientific">Bacteroides pyogenes F0041</name>
    <dbReference type="NCBI Taxonomy" id="1321819"/>
    <lineage>
        <taxon>Bacteria</taxon>
        <taxon>Pseudomonadati</taxon>
        <taxon>Bacteroidota</taxon>
        <taxon>Bacteroidia</taxon>
        <taxon>Bacteroidales</taxon>
        <taxon>Bacteroidaceae</taxon>
        <taxon>Bacteroides</taxon>
    </lineage>
</organism>
<dbReference type="EMBL" id="AWSV01000088">
    <property type="protein sequence ID" value="ERI85551.1"/>
    <property type="molecule type" value="Genomic_DNA"/>
</dbReference>
<gene>
    <name evidence="1" type="ORF">HMPREF1981_01624</name>
</gene>
<evidence type="ECO:0000313" key="1">
    <source>
        <dbReference type="EMBL" id="ERI85551.1"/>
    </source>
</evidence>
<proteinExistence type="predicted"/>
<dbReference type="Proteomes" id="UP000016496">
    <property type="component" value="Unassembled WGS sequence"/>
</dbReference>
<evidence type="ECO:0000313" key="2">
    <source>
        <dbReference type="Proteomes" id="UP000016496"/>
    </source>
</evidence>
<dbReference type="AlphaFoldDB" id="U2E011"/>
<accession>U2E011</accession>
<comment type="caution">
    <text evidence="1">The sequence shown here is derived from an EMBL/GenBank/DDBJ whole genome shotgun (WGS) entry which is preliminary data.</text>
</comment>
<reference evidence="1 2" key="1">
    <citation type="submission" date="2013-08" db="EMBL/GenBank/DDBJ databases">
        <authorList>
            <person name="Weinstock G."/>
            <person name="Sodergren E."/>
            <person name="Wylie T."/>
            <person name="Fulton L."/>
            <person name="Fulton R."/>
            <person name="Fronick C."/>
            <person name="O'Laughlin M."/>
            <person name="Godfrey J."/>
            <person name="Miner T."/>
            <person name="Herter B."/>
            <person name="Appelbaum E."/>
            <person name="Cordes M."/>
            <person name="Lek S."/>
            <person name="Wollam A."/>
            <person name="Pepin K.H."/>
            <person name="Palsikar V.B."/>
            <person name="Mitreva M."/>
            <person name="Wilson R.K."/>
        </authorList>
    </citation>
    <scope>NUCLEOTIDE SEQUENCE [LARGE SCALE GENOMIC DNA]</scope>
    <source>
        <strain evidence="1 2">F0041</strain>
    </source>
</reference>
<sequence>MPKPNSKGVKQMSKFYKYSFFLARFKKNLYIVPKFLILTF</sequence>
<name>U2E011_9BACE</name>
<dbReference type="HOGENOM" id="CLU_3285216_0_0_10"/>